<organism evidence="2 3">
    <name type="scientific">Massilia eburnea</name>
    <dbReference type="NCBI Taxonomy" id="1776165"/>
    <lineage>
        <taxon>Bacteria</taxon>
        <taxon>Pseudomonadati</taxon>
        <taxon>Pseudomonadota</taxon>
        <taxon>Betaproteobacteria</taxon>
        <taxon>Burkholderiales</taxon>
        <taxon>Oxalobacteraceae</taxon>
        <taxon>Telluria group</taxon>
        <taxon>Massilia</taxon>
    </lineage>
</organism>
<reference evidence="2 3" key="1">
    <citation type="submission" date="2019-11" db="EMBL/GenBank/DDBJ databases">
        <title>Type strains purchased from KCTC, JCM and DSMZ.</title>
        <authorList>
            <person name="Lu H."/>
        </authorList>
    </citation>
    <scope>NUCLEOTIDE SEQUENCE [LARGE SCALE GENOMIC DNA]</scope>
    <source>
        <strain evidence="2 3">JCM 31587</strain>
    </source>
</reference>
<evidence type="ECO:0000256" key="1">
    <source>
        <dbReference type="SAM" id="SignalP"/>
    </source>
</evidence>
<name>A0A6L6QLJ1_9BURK</name>
<dbReference type="Proteomes" id="UP000472320">
    <property type="component" value="Unassembled WGS sequence"/>
</dbReference>
<keyword evidence="3" id="KW-1185">Reference proteome</keyword>
<proteinExistence type="predicted"/>
<sequence length="202" mass="21780">MRRAVRLMALAPSLAFSTAMAGSQTPDSATLASGAVQVLETPSPGLPGKAFTAWTLVDASVPRLCAMVQDYPSYSSYMPNTKSALPVGAGDGFVLVDMTLDLPLGQEKRYRLRLEPQQPDPSQCRLSWRLVPTGLAAGDTIADTTGYWQFTPAPGDNGKTLVEYHVYADPGPVPYGFGWIVEMMSKRSLPRTLEALRTQAAK</sequence>
<dbReference type="EMBL" id="WNKX01000018">
    <property type="protein sequence ID" value="MTW13041.1"/>
    <property type="molecule type" value="Genomic_DNA"/>
</dbReference>
<evidence type="ECO:0000313" key="3">
    <source>
        <dbReference type="Proteomes" id="UP000472320"/>
    </source>
</evidence>
<dbReference type="RefSeq" id="WP_155455967.1">
    <property type="nucleotide sequence ID" value="NZ_WNKX01000018.1"/>
</dbReference>
<dbReference type="Gene3D" id="3.30.530.20">
    <property type="match status" value="1"/>
</dbReference>
<dbReference type="OrthoDB" id="8704180at2"/>
<evidence type="ECO:0008006" key="4">
    <source>
        <dbReference type="Google" id="ProtNLM"/>
    </source>
</evidence>
<feature type="signal peptide" evidence="1">
    <location>
        <begin position="1"/>
        <end position="21"/>
    </location>
</feature>
<comment type="caution">
    <text evidence="2">The sequence shown here is derived from an EMBL/GenBank/DDBJ whole genome shotgun (WGS) entry which is preliminary data.</text>
</comment>
<dbReference type="InterPro" id="IPR023393">
    <property type="entry name" value="START-like_dom_sf"/>
</dbReference>
<feature type="chain" id="PRO_5026976040" description="Ribosome association toxin RatA" evidence="1">
    <location>
        <begin position="22"/>
        <end position="202"/>
    </location>
</feature>
<dbReference type="SUPFAM" id="SSF55961">
    <property type="entry name" value="Bet v1-like"/>
    <property type="match status" value="1"/>
</dbReference>
<evidence type="ECO:0000313" key="2">
    <source>
        <dbReference type="EMBL" id="MTW13041.1"/>
    </source>
</evidence>
<keyword evidence="1" id="KW-0732">Signal</keyword>
<protein>
    <recommendedName>
        <fullName evidence="4">Ribosome association toxin RatA</fullName>
    </recommendedName>
</protein>
<dbReference type="AlphaFoldDB" id="A0A6L6QLJ1"/>
<gene>
    <name evidence="2" type="ORF">GM658_20760</name>
</gene>
<accession>A0A6L6QLJ1</accession>